<keyword evidence="2 3" id="KW-0802">TPR repeat</keyword>
<dbReference type="PROSITE" id="PS50005">
    <property type="entry name" value="TPR"/>
    <property type="match status" value="1"/>
</dbReference>
<evidence type="ECO:0000313" key="5">
    <source>
        <dbReference type="Proteomes" id="UP000823926"/>
    </source>
</evidence>
<comment type="caution">
    <text evidence="4">The sequence shown here is derived from an EMBL/GenBank/DDBJ whole genome shotgun (WGS) entry which is preliminary data.</text>
</comment>
<proteinExistence type="predicted"/>
<dbReference type="Gene3D" id="1.25.40.10">
    <property type="entry name" value="Tetratricopeptide repeat domain"/>
    <property type="match status" value="3"/>
</dbReference>
<gene>
    <name evidence="4" type="ORF">H9888_06320</name>
</gene>
<name>A0A9D1QEM1_9BACT</name>
<dbReference type="Pfam" id="PF13432">
    <property type="entry name" value="TPR_16"/>
    <property type="match status" value="1"/>
</dbReference>
<feature type="repeat" description="TPR" evidence="3">
    <location>
        <begin position="76"/>
        <end position="109"/>
    </location>
</feature>
<accession>A0A9D1QEM1</accession>
<sequence length="990" mass="112838">MQNTLYHYILHPLRRGVIVVALLAGALLHEVSAAGLGNKTTVEAYETSVREAFGRGEWDKGLEILKESLALYPESSELNQLAGEYYYRLKEYDKARYFLVRAVKDTPDNTRAKQLLINVEEETGNYSSAICYVNELLEISPYWKGLWKRKIGLYRREGNNQEADRLLKRLFEIFPNDTTVRKDYLARLEENYLRERKQGDRRTAVTSLRTLLQTGGPNEAYYLELVNLLLQQGETDEALVTVAEGVTAFPCSSSLAAKRAEIFAGLQRYPEALAFLEERMKACPTQSTLRELYHSILGDYARAQQNADPYRLYGRLYDLDKNREALEYLIDEAARSGRREDLTRYLAKARQRYGDLPEWRFKEYDFYKRIGSPRADVLLEELYTRYPDNSDVVEEMCLLRYRQAEAWQTDGAYREAARAFDFVADHVQEQEMKTAALQKSYSMYLLLNEFSLAWRRLDTLRPYLSRDEYVVGQADILQHEGDTAAALNLMYRHIKASDSALDSPYMTSLYEESTLPYLKTLLENGNLHTAARESQRLLEICPTSKIGLQYALSSFSALGDTEQSQHYLRLGRERYPDELYFIEKEAAWLYDNQRYAEALALLSSPADSLPGNRTLIAAFSANSEAQTYALLKMQRPTEAMTCIDDALRRDPKNTSLLLAKGAVYEKQELYDSAYLYQSQYKPTFDEAHDFRRRMIGLQRRGMAHELSMGTLFGNYLNGRSLAPVADLTYAYTHRKHRFFLNPSYTAREDVVEESGINIPGGQAVRLTAGWEGRLSPRWSALASVGWANDIFPTLSANASVTYAFNKEWTLGIGLGYRAINQEYVEYRWADPADGESVGQWVPQSYTRQNEPLFNAGLTAAKSYESLIMTLKGDLFVLNGSIYFNSSAQLKYLPTTDRTTYVRGIVGLGTAPELSLIDHAMPGSFSKLNLSAGIGAGYLIGKHMLLGVDALYSTLYSQSGIRTGSYDNYIDDIQTQYKNLLTVSLYVSFYF</sequence>
<dbReference type="Pfam" id="PF14559">
    <property type="entry name" value="TPR_19"/>
    <property type="match status" value="1"/>
</dbReference>
<evidence type="ECO:0000256" key="3">
    <source>
        <dbReference type="PROSITE-ProRule" id="PRU00339"/>
    </source>
</evidence>
<protein>
    <submittedName>
        <fullName evidence="4">Tetratricopeptide repeat protein</fullName>
    </submittedName>
</protein>
<dbReference type="PANTHER" id="PTHR45586:SF1">
    <property type="entry name" value="LIPOPOLYSACCHARIDE ASSEMBLY PROTEIN B"/>
    <property type="match status" value="1"/>
</dbReference>
<dbReference type="SUPFAM" id="SSF56935">
    <property type="entry name" value="Porins"/>
    <property type="match status" value="1"/>
</dbReference>
<dbReference type="EMBL" id="DXHL01000030">
    <property type="protein sequence ID" value="HIW11098.1"/>
    <property type="molecule type" value="Genomic_DNA"/>
</dbReference>
<dbReference type="AlphaFoldDB" id="A0A9D1QEM1"/>
<dbReference type="SUPFAM" id="SSF48452">
    <property type="entry name" value="TPR-like"/>
    <property type="match status" value="2"/>
</dbReference>
<evidence type="ECO:0000256" key="1">
    <source>
        <dbReference type="ARBA" id="ARBA00022737"/>
    </source>
</evidence>
<evidence type="ECO:0000313" key="4">
    <source>
        <dbReference type="EMBL" id="HIW11098.1"/>
    </source>
</evidence>
<evidence type="ECO:0000256" key="2">
    <source>
        <dbReference type="ARBA" id="ARBA00022803"/>
    </source>
</evidence>
<reference evidence="4" key="2">
    <citation type="submission" date="2021-04" db="EMBL/GenBank/DDBJ databases">
        <authorList>
            <person name="Gilroy R."/>
        </authorList>
    </citation>
    <scope>NUCLEOTIDE SEQUENCE</scope>
    <source>
        <strain evidence="4">ChiBcec15-1070</strain>
    </source>
</reference>
<dbReference type="InterPro" id="IPR011990">
    <property type="entry name" value="TPR-like_helical_dom_sf"/>
</dbReference>
<dbReference type="PANTHER" id="PTHR45586">
    <property type="entry name" value="TPR REPEAT-CONTAINING PROTEIN PA4667"/>
    <property type="match status" value="1"/>
</dbReference>
<dbReference type="InterPro" id="IPR019734">
    <property type="entry name" value="TPR_rpt"/>
</dbReference>
<dbReference type="InterPro" id="IPR051012">
    <property type="entry name" value="CellSynth/LPSAsmb/PSIAsmb"/>
</dbReference>
<keyword evidence="1" id="KW-0677">Repeat</keyword>
<reference evidence="4" key="1">
    <citation type="journal article" date="2021" name="PeerJ">
        <title>Extensive microbial diversity within the chicken gut microbiome revealed by metagenomics and culture.</title>
        <authorList>
            <person name="Gilroy R."/>
            <person name="Ravi A."/>
            <person name="Getino M."/>
            <person name="Pursley I."/>
            <person name="Horton D.L."/>
            <person name="Alikhan N.F."/>
            <person name="Baker D."/>
            <person name="Gharbi K."/>
            <person name="Hall N."/>
            <person name="Watson M."/>
            <person name="Adriaenssens E.M."/>
            <person name="Foster-Nyarko E."/>
            <person name="Jarju S."/>
            <person name="Secka A."/>
            <person name="Antonio M."/>
            <person name="Oren A."/>
            <person name="Chaudhuri R.R."/>
            <person name="La Ragione R."/>
            <person name="Hildebrand F."/>
            <person name="Pallen M.J."/>
        </authorList>
    </citation>
    <scope>NUCLEOTIDE SEQUENCE</scope>
    <source>
        <strain evidence="4">ChiBcec15-1070</strain>
    </source>
</reference>
<dbReference type="Proteomes" id="UP000823926">
    <property type="component" value="Unassembled WGS sequence"/>
</dbReference>
<organism evidence="4 5">
    <name type="scientific">Candidatus Rikenella faecigallinarum</name>
    <dbReference type="NCBI Taxonomy" id="2838745"/>
    <lineage>
        <taxon>Bacteria</taxon>
        <taxon>Pseudomonadati</taxon>
        <taxon>Bacteroidota</taxon>
        <taxon>Bacteroidia</taxon>
        <taxon>Bacteroidales</taxon>
        <taxon>Rikenellaceae</taxon>
        <taxon>Rikenella</taxon>
    </lineage>
</organism>